<organism evidence="2 3">
    <name type="scientific">Hucho hucho</name>
    <name type="common">huchen</name>
    <dbReference type="NCBI Taxonomy" id="62062"/>
    <lineage>
        <taxon>Eukaryota</taxon>
        <taxon>Metazoa</taxon>
        <taxon>Chordata</taxon>
        <taxon>Craniata</taxon>
        <taxon>Vertebrata</taxon>
        <taxon>Euteleostomi</taxon>
        <taxon>Actinopterygii</taxon>
        <taxon>Neopterygii</taxon>
        <taxon>Teleostei</taxon>
        <taxon>Protacanthopterygii</taxon>
        <taxon>Salmoniformes</taxon>
        <taxon>Salmonidae</taxon>
        <taxon>Salmoninae</taxon>
        <taxon>Hucho</taxon>
    </lineage>
</organism>
<reference evidence="2" key="2">
    <citation type="submission" date="2025-08" db="UniProtKB">
        <authorList>
            <consortium name="Ensembl"/>
        </authorList>
    </citation>
    <scope>IDENTIFICATION</scope>
</reference>
<evidence type="ECO:0000313" key="3">
    <source>
        <dbReference type="Proteomes" id="UP000314982"/>
    </source>
</evidence>
<feature type="domain" description="C-type lectin" evidence="1">
    <location>
        <begin position="16"/>
        <end position="122"/>
    </location>
</feature>
<reference evidence="3" key="1">
    <citation type="submission" date="2018-06" db="EMBL/GenBank/DDBJ databases">
        <title>Genome assembly of Danube salmon.</title>
        <authorList>
            <person name="Macqueen D.J."/>
            <person name="Gundappa M.K."/>
        </authorList>
    </citation>
    <scope>NUCLEOTIDE SEQUENCE [LARGE SCALE GENOMIC DNA]</scope>
</reference>
<dbReference type="Ensembl" id="ENSHHUT00000022711.1">
    <property type="protein sequence ID" value="ENSHHUP00000021887.1"/>
    <property type="gene ID" value="ENSHHUG00000013712.1"/>
</dbReference>
<dbReference type="PANTHER" id="PTHR45784:SF3">
    <property type="entry name" value="C-TYPE LECTIN DOMAIN FAMILY 4 MEMBER K-LIKE-RELATED"/>
    <property type="match status" value="1"/>
</dbReference>
<dbReference type="InterPro" id="IPR016186">
    <property type="entry name" value="C-type_lectin-like/link_sf"/>
</dbReference>
<dbReference type="SUPFAM" id="SSF56436">
    <property type="entry name" value="C-type lectin-like"/>
    <property type="match status" value="1"/>
</dbReference>
<dbReference type="SMART" id="SM00034">
    <property type="entry name" value="CLECT"/>
    <property type="match status" value="1"/>
</dbReference>
<dbReference type="Gene3D" id="3.10.100.10">
    <property type="entry name" value="Mannose-Binding Protein A, subunit A"/>
    <property type="match status" value="1"/>
</dbReference>
<reference evidence="2" key="3">
    <citation type="submission" date="2025-09" db="UniProtKB">
        <authorList>
            <consortium name="Ensembl"/>
        </authorList>
    </citation>
    <scope>IDENTIFICATION</scope>
</reference>
<protein>
    <recommendedName>
        <fullName evidence="1">C-type lectin domain-containing protein</fullName>
    </recommendedName>
</protein>
<dbReference type="PANTHER" id="PTHR45784">
    <property type="entry name" value="C-TYPE LECTIN DOMAIN FAMILY 20 MEMBER A-RELATED"/>
    <property type="match status" value="1"/>
</dbReference>
<dbReference type="InterPro" id="IPR016187">
    <property type="entry name" value="CTDL_fold"/>
</dbReference>
<dbReference type="GeneTree" id="ENSGT01100000263473"/>
<keyword evidence="3" id="KW-1185">Reference proteome</keyword>
<dbReference type="AlphaFoldDB" id="A0A4W5KYE6"/>
<dbReference type="PROSITE" id="PS50041">
    <property type="entry name" value="C_TYPE_LECTIN_2"/>
    <property type="match status" value="1"/>
</dbReference>
<dbReference type="Proteomes" id="UP000314982">
    <property type="component" value="Unassembled WGS sequence"/>
</dbReference>
<sequence length="143" mass="16945">MGYWLCTISSCLTREYHYVSNPKTWTEAQRYCREKYTDLATIENMEDMKRLINTVDVGYNGSVWIGLKRGDIMVWQWSLANRDYYRAEGTGFRKWSEREPDNGVGRVEEECAAMNENGQWYDMPFCFKLSVRLLQCFTFRLPG</sequence>
<evidence type="ECO:0000259" key="1">
    <source>
        <dbReference type="PROSITE" id="PS50041"/>
    </source>
</evidence>
<dbReference type="STRING" id="62062.ENSHHUP00000021887"/>
<proteinExistence type="predicted"/>
<name>A0A4W5KYE6_9TELE</name>
<evidence type="ECO:0000313" key="2">
    <source>
        <dbReference type="Ensembl" id="ENSHHUP00000021887.1"/>
    </source>
</evidence>
<accession>A0A4W5KYE6</accession>
<dbReference type="Pfam" id="PF00059">
    <property type="entry name" value="Lectin_C"/>
    <property type="match status" value="1"/>
</dbReference>
<dbReference type="InterPro" id="IPR001304">
    <property type="entry name" value="C-type_lectin-like"/>
</dbReference>